<dbReference type="RefSeq" id="WP_104714470.1">
    <property type="nucleotide sequence ID" value="NZ_PTRA01000002.1"/>
</dbReference>
<keyword evidence="3" id="KW-1185">Reference proteome</keyword>
<evidence type="ECO:0000256" key="1">
    <source>
        <dbReference type="SAM" id="Phobius"/>
    </source>
</evidence>
<sequence>MIFVHQFGTVVCLFFFLLIQGLLLVHIINKFRYGQKVTVSTFLMLFFGFLVTWGLYHFLDMTDEAYLLPVIVIYAFELLILLAYNGLKKRG</sequence>
<evidence type="ECO:0000313" key="3">
    <source>
        <dbReference type="Proteomes" id="UP000239590"/>
    </source>
</evidence>
<feature type="transmembrane region" description="Helical" evidence="1">
    <location>
        <begin position="65"/>
        <end position="87"/>
    </location>
</feature>
<proteinExistence type="predicted"/>
<dbReference type="OrthoDB" id="9906171at2"/>
<dbReference type="AlphaFoldDB" id="A0A2S7IK78"/>
<evidence type="ECO:0000313" key="2">
    <source>
        <dbReference type="EMBL" id="PQA56896.1"/>
    </source>
</evidence>
<name>A0A2S7IK78_9BACT</name>
<dbReference type="Proteomes" id="UP000239590">
    <property type="component" value="Unassembled WGS sequence"/>
</dbReference>
<gene>
    <name evidence="2" type="ORF">C5O19_16300</name>
</gene>
<comment type="caution">
    <text evidence="2">The sequence shown here is derived from an EMBL/GenBank/DDBJ whole genome shotgun (WGS) entry which is preliminary data.</text>
</comment>
<accession>A0A2S7IK78</accession>
<protein>
    <submittedName>
        <fullName evidence="2">Uncharacterized protein</fullName>
    </submittedName>
</protein>
<dbReference type="EMBL" id="PTRA01000002">
    <property type="protein sequence ID" value="PQA56896.1"/>
    <property type="molecule type" value="Genomic_DNA"/>
</dbReference>
<keyword evidence="1" id="KW-0812">Transmembrane</keyword>
<keyword evidence="1" id="KW-1133">Transmembrane helix</keyword>
<keyword evidence="1" id="KW-0472">Membrane</keyword>
<reference evidence="3" key="1">
    <citation type="submission" date="2018-02" db="EMBL/GenBank/DDBJ databases">
        <title>Genome sequencing of Solimonas sp. HR-BB.</title>
        <authorList>
            <person name="Lee Y."/>
            <person name="Jeon C.O."/>
        </authorList>
    </citation>
    <scope>NUCLEOTIDE SEQUENCE [LARGE SCALE GENOMIC DNA]</scope>
    <source>
        <strain evidence="3">HR-U</strain>
    </source>
</reference>
<organism evidence="2 3">
    <name type="scientific">Siphonobacter curvatus</name>
    <dbReference type="NCBI Taxonomy" id="2094562"/>
    <lineage>
        <taxon>Bacteria</taxon>
        <taxon>Pseudomonadati</taxon>
        <taxon>Bacteroidota</taxon>
        <taxon>Cytophagia</taxon>
        <taxon>Cytophagales</taxon>
        <taxon>Cytophagaceae</taxon>
        <taxon>Siphonobacter</taxon>
    </lineage>
</organism>
<feature type="transmembrane region" description="Helical" evidence="1">
    <location>
        <begin position="37"/>
        <end position="59"/>
    </location>
</feature>
<feature type="transmembrane region" description="Helical" evidence="1">
    <location>
        <begin position="6"/>
        <end position="25"/>
    </location>
</feature>